<dbReference type="Gene3D" id="3.30.160.60">
    <property type="entry name" value="Classic Zinc Finger"/>
    <property type="match status" value="2"/>
</dbReference>
<comment type="caution">
    <text evidence="9">The sequence shown here is derived from an EMBL/GenBank/DDBJ whole genome shotgun (WGS) entry which is preliminary data.</text>
</comment>
<evidence type="ECO:0000256" key="5">
    <source>
        <dbReference type="ARBA" id="ARBA00022833"/>
    </source>
</evidence>
<evidence type="ECO:0000259" key="8">
    <source>
        <dbReference type="PROSITE" id="PS50157"/>
    </source>
</evidence>
<dbReference type="AlphaFoldDB" id="A0A066W207"/>
<dbReference type="GO" id="GO:0000978">
    <property type="term" value="F:RNA polymerase II cis-regulatory region sequence-specific DNA binding"/>
    <property type="evidence" value="ECO:0007669"/>
    <property type="project" value="UniProtKB-ARBA"/>
</dbReference>
<gene>
    <name evidence="9" type="ORF">K437DRAFT_216098</name>
</gene>
<evidence type="ECO:0000256" key="6">
    <source>
        <dbReference type="ARBA" id="ARBA00023242"/>
    </source>
</evidence>
<dbReference type="PANTHER" id="PTHR47427">
    <property type="entry name" value="PROTEIN STE12"/>
    <property type="match status" value="1"/>
</dbReference>
<dbReference type="GO" id="GO:0008270">
    <property type="term" value="F:zinc ion binding"/>
    <property type="evidence" value="ECO:0007669"/>
    <property type="project" value="UniProtKB-KW"/>
</dbReference>
<feature type="domain" description="C2H2-type" evidence="8">
    <location>
        <begin position="24"/>
        <end position="50"/>
    </location>
</feature>
<dbReference type="GO" id="GO:1990527">
    <property type="term" value="C:Tec1p-Ste12p-Dig1p complex"/>
    <property type="evidence" value="ECO:0007669"/>
    <property type="project" value="TreeGrafter"/>
</dbReference>
<proteinExistence type="predicted"/>
<feature type="domain" description="C2H2-type" evidence="8">
    <location>
        <begin position="1"/>
        <end position="23"/>
    </location>
</feature>
<dbReference type="InParanoid" id="A0A066W207"/>
<organism evidence="9 10">
    <name type="scientific">Tilletiaria anomala (strain ATCC 24038 / CBS 436.72 / UBC 951)</name>
    <dbReference type="NCBI Taxonomy" id="1037660"/>
    <lineage>
        <taxon>Eukaryota</taxon>
        <taxon>Fungi</taxon>
        <taxon>Dikarya</taxon>
        <taxon>Basidiomycota</taxon>
        <taxon>Ustilaginomycotina</taxon>
        <taxon>Exobasidiomycetes</taxon>
        <taxon>Georgefischeriales</taxon>
        <taxon>Tilletiariaceae</taxon>
        <taxon>Tilletiaria</taxon>
    </lineage>
</organism>
<evidence type="ECO:0000256" key="7">
    <source>
        <dbReference type="PROSITE-ProRule" id="PRU00042"/>
    </source>
</evidence>
<dbReference type="InterPro" id="IPR036236">
    <property type="entry name" value="Znf_C2H2_sf"/>
</dbReference>
<dbReference type="PROSITE" id="PS50157">
    <property type="entry name" value="ZINC_FINGER_C2H2_2"/>
    <property type="match status" value="2"/>
</dbReference>
<keyword evidence="2" id="KW-0479">Metal-binding</keyword>
<sequence length="50" mass="6000">CGKKFKRMEHLKRHNKVHTQEKPFPCSYPGCQKSFGRSDNLSQHLKTHYR</sequence>
<dbReference type="GO" id="GO:0005634">
    <property type="term" value="C:nucleus"/>
    <property type="evidence" value="ECO:0007669"/>
    <property type="project" value="UniProtKB-SubCell"/>
</dbReference>
<accession>A0A066W207</accession>
<evidence type="ECO:0000256" key="4">
    <source>
        <dbReference type="ARBA" id="ARBA00022771"/>
    </source>
</evidence>
<dbReference type="HOGENOM" id="CLU_002678_42_25_1"/>
<dbReference type="GO" id="GO:1990526">
    <property type="term" value="C:Ste12p-Dig1p-Dig2p complex"/>
    <property type="evidence" value="ECO:0007669"/>
    <property type="project" value="TreeGrafter"/>
</dbReference>
<dbReference type="InterPro" id="IPR013087">
    <property type="entry name" value="Znf_C2H2_type"/>
</dbReference>
<keyword evidence="10" id="KW-1185">Reference proteome</keyword>
<dbReference type="FunFam" id="3.30.160.60:FF:001498">
    <property type="entry name" value="Zinc finger protein 404"/>
    <property type="match status" value="1"/>
</dbReference>
<comment type="subcellular location">
    <subcellularLocation>
        <location evidence="1">Nucleus</location>
    </subcellularLocation>
</comment>
<dbReference type="OrthoDB" id="654211at2759"/>
<evidence type="ECO:0000313" key="9">
    <source>
        <dbReference type="EMBL" id="KDN47992.1"/>
    </source>
</evidence>
<evidence type="ECO:0000256" key="3">
    <source>
        <dbReference type="ARBA" id="ARBA00022737"/>
    </source>
</evidence>
<evidence type="ECO:0000256" key="1">
    <source>
        <dbReference type="ARBA" id="ARBA00004123"/>
    </source>
</evidence>
<dbReference type="GeneID" id="25262128"/>
<name>A0A066W207_TILAU</name>
<keyword evidence="4 7" id="KW-0863">Zinc-finger</keyword>
<evidence type="ECO:0000313" key="10">
    <source>
        <dbReference type="Proteomes" id="UP000027361"/>
    </source>
</evidence>
<dbReference type="RefSeq" id="XP_013244011.1">
    <property type="nucleotide sequence ID" value="XM_013388557.1"/>
</dbReference>
<dbReference type="GO" id="GO:0000981">
    <property type="term" value="F:DNA-binding transcription factor activity, RNA polymerase II-specific"/>
    <property type="evidence" value="ECO:0007669"/>
    <property type="project" value="UniProtKB-ARBA"/>
</dbReference>
<dbReference type="STRING" id="1037660.A0A066W207"/>
<dbReference type="EMBL" id="JMSN01000027">
    <property type="protein sequence ID" value="KDN47992.1"/>
    <property type="molecule type" value="Genomic_DNA"/>
</dbReference>
<dbReference type="FunFam" id="3.30.160.60:FF:000125">
    <property type="entry name" value="Putative zinc finger protein 143"/>
    <property type="match status" value="1"/>
</dbReference>
<keyword evidence="5" id="KW-0862">Zinc</keyword>
<dbReference type="SMART" id="SM00355">
    <property type="entry name" value="ZnF_C2H2"/>
    <property type="match status" value="2"/>
</dbReference>
<dbReference type="Pfam" id="PF00096">
    <property type="entry name" value="zf-C2H2"/>
    <property type="match status" value="2"/>
</dbReference>
<reference evidence="9 10" key="1">
    <citation type="submission" date="2014-05" db="EMBL/GenBank/DDBJ databases">
        <title>Draft genome sequence of a rare smut relative, Tilletiaria anomala UBC 951.</title>
        <authorList>
            <consortium name="DOE Joint Genome Institute"/>
            <person name="Toome M."/>
            <person name="Kuo A."/>
            <person name="Henrissat B."/>
            <person name="Lipzen A."/>
            <person name="Tritt A."/>
            <person name="Yoshinaga Y."/>
            <person name="Zane M."/>
            <person name="Barry K."/>
            <person name="Grigoriev I.V."/>
            <person name="Spatafora J.W."/>
            <person name="Aimea M.C."/>
        </authorList>
    </citation>
    <scope>NUCLEOTIDE SEQUENCE [LARGE SCALE GENOMIC DNA]</scope>
    <source>
        <strain evidence="9 10">UBC 951</strain>
    </source>
</reference>
<evidence type="ECO:0000256" key="2">
    <source>
        <dbReference type="ARBA" id="ARBA00022723"/>
    </source>
</evidence>
<dbReference type="SUPFAM" id="SSF57667">
    <property type="entry name" value="beta-beta-alpha zinc fingers"/>
    <property type="match status" value="1"/>
</dbReference>
<protein>
    <recommendedName>
        <fullName evidence="8">C2H2-type domain-containing protein</fullName>
    </recommendedName>
</protein>
<dbReference type="OMA" id="CLANDQM"/>
<feature type="non-terminal residue" evidence="9">
    <location>
        <position position="1"/>
    </location>
</feature>
<dbReference type="PROSITE" id="PS00028">
    <property type="entry name" value="ZINC_FINGER_C2H2_1"/>
    <property type="match status" value="1"/>
</dbReference>
<dbReference type="PANTHER" id="PTHR47427:SF2">
    <property type="entry name" value="C2H2-TYPE DOMAIN-CONTAINING PROTEIN"/>
    <property type="match status" value="1"/>
</dbReference>
<dbReference type="Proteomes" id="UP000027361">
    <property type="component" value="Unassembled WGS sequence"/>
</dbReference>
<feature type="non-terminal residue" evidence="9">
    <location>
        <position position="50"/>
    </location>
</feature>
<dbReference type="InterPro" id="IPR052127">
    <property type="entry name" value="STE12_transcription_factor"/>
</dbReference>
<keyword evidence="6" id="KW-0539">Nucleus</keyword>
<keyword evidence="3" id="KW-0677">Repeat</keyword>